<dbReference type="PROSITE" id="PS51649">
    <property type="entry name" value="NPH3"/>
    <property type="match status" value="1"/>
</dbReference>
<name>A0A816MA97_BRANA</name>
<reference evidence="3" key="1">
    <citation type="submission" date="2021-01" db="EMBL/GenBank/DDBJ databases">
        <authorList>
            <consortium name="Genoscope - CEA"/>
            <person name="William W."/>
        </authorList>
    </citation>
    <scope>NUCLEOTIDE SEQUENCE</scope>
</reference>
<evidence type="ECO:0000259" key="2">
    <source>
        <dbReference type="PROSITE" id="PS51649"/>
    </source>
</evidence>
<accession>A0A816MA97</accession>
<dbReference type="EMBL" id="HG994371">
    <property type="protein sequence ID" value="CAF1968187.1"/>
    <property type="molecule type" value="Genomic_DNA"/>
</dbReference>
<dbReference type="AlphaFoldDB" id="A0A816MA97"/>
<protein>
    <submittedName>
        <fullName evidence="3">(rape) hypothetical protein</fullName>
    </submittedName>
</protein>
<sequence>MRIWQNTSDPFRSLYKITALIEILFDYVHVADDGIYRSIDMFLKAHRTFSQEACNRLRVLKEHAMDIHAHLF</sequence>
<dbReference type="InterPro" id="IPR027356">
    <property type="entry name" value="NPH3_dom"/>
</dbReference>
<evidence type="ECO:0000256" key="1">
    <source>
        <dbReference type="PROSITE-ProRule" id="PRU00982"/>
    </source>
</evidence>
<dbReference type="Pfam" id="PF03000">
    <property type="entry name" value="NPH3"/>
    <property type="match status" value="1"/>
</dbReference>
<proteinExistence type="inferred from homology"/>
<dbReference type="GO" id="GO:0016567">
    <property type="term" value="P:protein ubiquitination"/>
    <property type="evidence" value="ECO:0007669"/>
    <property type="project" value="UniProtKB-UniPathway"/>
</dbReference>
<feature type="domain" description="NPH3" evidence="2">
    <location>
        <begin position="1"/>
        <end position="72"/>
    </location>
</feature>
<gene>
    <name evidence="3" type="ORF">DARMORV10_C07P15080.1</name>
</gene>
<dbReference type="UniPathway" id="UPA00143"/>
<organism evidence="3">
    <name type="scientific">Brassica napus</name>
    <name type="common">Rape</name>
    <dbReference type="NCBI Taxonomy" id="3708"/>
    <lineage>
        <taxon>Eukaryota</taxon>
        <taxon>Viridiplantae</taxon>
        <taxon>Streptophyta</taxon>
        <taxon>Embryophyta</taxon>
        <taxon>Tracheophyta</taxon>
        <taxon>Spermatophyta</taxon>
        <taxon>Magnoliopsida</taxon>
        <taxon>eudicotyledons</taxon>
        <taxon>Gunneridae</taxon>
        <taxon>Pentapetalae</taxon>
        <taxon>rosids</taxon>
        <taxon>malvids</taxon>
        <taxon>Brassicales</taxon>
        <taxon>Brassicaceae</taxon>
        <taxon>Brassiceae</taxon>
        <taxon>Brassica</taxon>
    </lineage>
</organism>
<dbReference type="Proteomes" id="UP001295469">
    <property type="component" value="Chromosome C07"/>
</dbReference>
<evidence type="ECO:0000313" key="3">
    <source>
        <dbReference type="EMBL" id="CAF1968187.1"/>
    </source>
</evidence>
<comment type="similarity">
    <text evidence="1">Belongs to the NPH3 family.</text>
</comment>